<dbReference type="PANTHER" id="PTHR43853:SF10">
    <property type="entry name" value="ACETYL-COA C-ACETYLTRANSFERASE"/>
    <property type="match status" value="1"/>
</dbReference>
<dbReference type="GO" id="GO:0005777">
    <property type="term" value="C:peroxisome"/>
    <property type="evidence" value="ECO:0007669"/>
    <property type="project" value="TreeGrafter"/>
</dbReference>
<organism evidence="10 11">
    <name type="scientific">Microbotryum intermedium</name>
    <dbReference type="NCBI Taxonomy" id="269621"/>
    <lineage>
        <taxon>Eukaryota</taxon>
        <taxon>Fungi</taxon>
        <taxon>Dikarya</taxon>
        <taxon>Basidiomycota</taxon>
        <taxon>Pucciniomycotina</taxon>
        <taxon>Microbotryomycetes</taxon>
        <taxon>Microbotryales</taxon>
        <taxon>Microbotryaceae</taxon>
        <taxon>Microbotryum</taxon>
    </lineage>
</organism>
<dbReference type="Proteomes" id="UP000198372">
    <property type="component" value="Unassembled WGS sequence"/>
</dbReference>
<dbReference type="OrthoDB" id="5404651at2759"/>
<accession>A0A238FN79</accession>
<dbReference type="InterPro" id="IPR016039">
    <property type="entry name" value="Thiolase-like"/>
</dbReference>
<dbReference type="InterPro" id="IPR020615">
    <property type="entry name" value="Thiolase_acyl_enz_int_AS"/>
</dbReference>
<reference evidence="11" key="1">
    <citation type="submission" date="2016-09" db="EMBL/GenBank/DDBJ databases">
        <authorList>
            <person name="Jeantristanb JTB J.-T."/>
            <person name="Ricardo R."/>
        </authorList>
    </citation>
    <scope>NUCLEOTIDE SEQUENCE [LARGE SCALE GENOMIC DNA]</scope>
</reference>
<comment type="catalytic activity">
    <reaction evidence="5">
        <text>an acyl-CoA + acetyl-CoA = a 3-oxoacyl-CoA + CoA</text>
        <dbReference type="Rhea" id="RHEA:21564"/>
        <dbReference type="ChEBI" id="CHEBI:57287"/>
        <dbReference type="ChEBI" id="CHEBI:57288"/>
        <dbReference type="ChEBI" id="CHEBI:58342"/>
        <dbReference type="ChEBI" id="CHEBI:90726"/>
        <dbReference type="EC" id="2.3.1.16"/>
    </reaction>
</comment>
<dbReference type="PIRSF" id="PIRSF000429">
    <property type="entry name" value="Ac-CoA_Ac_transf"/>
    <property type="match status" value="1"/>
</dbReference>
<dbReference type="InterPro" id="IPR020613">
    <property type="entry name" value="Thiolase_CS"/>
</dbReference>
<evidence type="ECO:0000313" key="11">
    <source>
        <dbReference type="Proteomes" id="UP000198372"/>
    </source>
</evidence>
<comment type="pathway">
    <text evidence="1">Lipid metabolism; fatty acid metabolism.</text>
</comment>
<proteinExistence type="inferred from homology"/>
<evidence type="ECO:0000256" key="2">
    <source>
        <dbReference type="ARBA" id="ARBA00010982"/>
    </source>
</evidence>
<dbReference type="PANTHER" id="PTHR43853">
    <property type="entry name" value="3-KETOACYL-COA THIOLASE, PEROXISOMAL"/>
    <property type="match status" value="1"/>
</dbReference>
<name>A0A238FN79_9BASI</name>
<dbReference type="GO" id="GO:0003988">
    <property type="term" value="F:acetyl-CoA C-acyltransferase activity"/>
    <property type="evidence" value="ECO:0007669"/>
    <property type="project" value="UniProtKB-EC"/>
</dbReference>
<dbReference type="Pfam" id="PF00108">
    <property type="entry name" value="Thiolase_N"/>
    <property type="match status" value="1"/>
</dbReference>
<evidence type="ECO:0000256" key="3">
    <source>
        <dbReference type="ARBA" id="ARBA00022679"/>
    </source>
</evidence>
<gene>
    <name evidence="10" type="ORF">BQ2448_6681</name>
</gene>
<evidence type="ECO:0000313" key="10">
    <source>
        <dbReference type="EMBL" id="SCV74249.1"/>
    </source>
</evidence>
<dbReference type="PROSITE" id="PS00737">
    <property type="entry name" value="THIOLASE_2"/>
    <property type="match status" value="1"/>
</dbReference>
<feature type="active site" description="Proton acceptor" evidence="6">
    <location>
        <position position="403"/>
    </location>
</feature>
<evidence type="ECO:0000259" key="9">
    <source>
        <dbReference type="Pfam" id="PF02803"/>
    </source>
</evidence>
<keyword evidence="3 7" id="KW-0808">Transferase</keyword>
<evidence type="ECO:0000256" key="6">
    <source>
        <dbReference type="PIRSR" id="PIRSR000429-1"/>
    </source>
</evidence>
<dbReference type="SUPFAM" id="SSF53901">
    <property type="entry name" value="Thiolase-like"/>
    <property type="match status" value="1"/>
</dbReference>
<dbReference type="Gene3D" id="3.40.47.10">
    <property type="match status" value="2"/>
</dbReference>
<keyword evidence="11" id="KW-1185">Reference proteome</keyword>
<dbReference type="CDD" id="cd00751">
    <property type="entry name" value="thiolase"/>
    <property type="match status" value="1"/>
</dbReference>
<dbReference type="InterPro" id="IPR002155">
    <property type="entry name" value="Thiolase"/>
</dbReference>
<dbReference type="EMBL" id="FMSP01000020">
    <property type="protein sequence ID" value="SCV74249.1"/>
    <property type="molecule type" value="Genomic_DNA"/>
</dbReference>
<keyword evidence="4 7" id="KW-0012">Acyltransferase</keyword>
<dbReference type="InterPro" id="IPR020617">
    <property type="entry name" value="Thiolase_C"/>
</dbReference>
<evidence type="ECO:0000256" key="1">
    <source>
        <dbReference type="ARBA" id="ARBA00004872"/>
    </source>
</evidence>
<feature type="active site" description="Acyl-thioester intermediate" evidence="6">
    <location>
        <position position="109"/>
    </location>
</feature>
<feature type="domain" description="Thiolase N-terminal" evidence="8">
    <location>
        <begin position="25"/>
        <end position="287"/>
    </location>
</feature>
<comment type="similarity">
    <text evidence="2 7">Belongs to the thiolase-like superfamily. Thiolase family.</text>
</comment>
<dbReference type="GO" id="GO:0006635">
    <property type="term" value="P:fatty acid beta-oxidation"/>
    <property type="evidence" value="ECO:0007669"/>
    <property type="project" value="TreeGrafter"/>
</dbReference>
<feature type="active site" description="Proton acceptor" evidence="6">
    <location>
        <position position="373"/>
    </location>
</feature>
<dbReference type="Pfam" id="PF02803">
    <property type="entry name" value="Thiolase_C"/>
    <property type="match status" value="1"/>
</dbReference>
<dbReference type="GO" id="GO:0010124">
    <property type="term" value="P:phenylacetate catabolic process"/>
    <property type="evidence" value="ECO:0007669"/>
    <property type="project" value="TreeGrafter"/>
</dbReference>
<dbReference type="AlphaFoldDB" id="A0A238FN79"/>
<evidence type="ECO:0000256" key="7">
    <source>
        <dbReference type="RuleBase" id="RU003557"/>
    </source>
</evidence>
<feature type="domain" description="Thiolase C-terminal" evidence="9">
    <location>
        <begin position="295"/>
        <end position="413"/>
    </location>
</feature>
<sequence length="418" mass="43878">MQATLDNIVGTSGRTKLLRKNADDVVVTFAKRTPMCKARKGGFKDMTGQELMIAFFKAAIAEMKVDPAIVEDIVFGTVLPPKAPYDARASALAAGFPETTSLLVVNRFCSSGLMAVQSVANQIRAGEIEVGFAVGFESMSAHPDRGAEQFAQEILDHPIAADCRHPMGWTSENVSKDLNVPRKRMDELAAASHQRAGKAQKAGIFADEIIPITALQAPSTPSAEGAPKAKRVPVLVKDDDGIRADSTAEGLSKIRAAFPQWGNGTTTGGNASQLTDGVAGVLLMKRSKAQELGLPILAKHVVTCTAGLAPRIMGIGPAIAIPKALAKAGITREDVDLWEVNEAFASMLGYLIDTFGLPHDKVNIHGGAIALGHPLGCTGARQVATGLNAIKRIGGKILVTSMCIGLGMGAAGVWVNEQ</sequence>
<evidence type="ECO:0000256" key="5">
    <source>
        <dbReference type="ARBA" id="ARBA00047605"/>
    </source>
</evidence>
<dbReference type="InterPro" id="IPR020616">
    <property type="entry name" value="Thiolase_N"/>
</dbReference>
<protein>
    <submittedName>
        <fullName evidence="10">BQ2448_6681 protein</fullName>
    </submittedName>
</protein>
<dbReference type="NCBIfam" id="TIGR01930">
    <property type="entry name" value="AcCoA-C-Actrans"/>
    <property type="match status" value="1"/>
</dbReference>
<dbReference type="InterPro" id="IPR050215">
    <property type="entry name" value="Thiolase-like_sf_Thiolase"/>
</dbReference>
<dbReference type="PROSITE" id="PS00098">
    <property type="entry name" value="THIOLASE_1"/>
    <property type="match status" value="1"/>
</dbReference>
<evidence type="ECO:0000256" key="4">
    <source>
        <dbReference type="ARBA" id="ARBA00023315"/>
    </source>
</evidence>
<evidence type="ECO:0000259" key="8">
    <source>
        <dbReference type="Pfam" id="PF00108"/>
    </source>
</evidence>
<dbReference type="STRING" id="269621.A0A238FN79"/>